<feature type="region of interest" description="Disordered" evidence="1">
    <location>
        <begin position="1"/>
        <end position="23"/>
    </location>
</feature>
<feature type="region of interest" description="Disordered" evidence="1">
    <location>
        <begin position="102"/>
        <end position="127"/>
    </location>
</feature>
<feature type="region of interest" description="Disordered" evidence="1">
    <location>
        <begin position="63"/>
        <end position="84"/>
    </location>
</feature>
<protein>
    <submittedName>
        <fullName evidence="2">Uncharacterized protein</fullName>
    </submittedName>
</protein>
<accession>A0ABN8ZCJ5</accession>
<reference evidence="2" key="1">
    <citation type="submission" date="2023-04" db="EMBL/GenBank/DDBJ databases">
        <authorList>
            <consortium name="ELIXIR-Norway"/>
        </authorList>
    </citation>
    <scope>NUCLEOTIDE SEQUENCE [LARGE SCALE GENOMIC DNA]</scope>
</reference>
<feature type="compositionally biased region" description="Basic residues" evidence="1">
    <location>
        <begin position="1"/>
        <end position="11"/>
    </location>
</feature>
<organism evidence="2 3">
    <name type="scientific">Rangifer tarandus platyrhynchus</name>
    <name type="common">Svalbard reindeer</name>
    <dbReference type="NCBI Taxonomy" id="3082113"/>
    <lineage>
        <taxon>Eukaryota</taxon>
        <taxon>Metazoa</taxon>
        <taxon>Chordata</taxon>
        <taxon>Craniata</taxon>
        <taxon>Vertebrata</taxon>
        <taxon>Euteleostomi</taxon>
        <taxon>Mammalia</taxon>
        <taxon>Eutheria</taxon>
        <taxon>Laurasiatheria</taxon>
        <taxon>Artiodactyla</taxon>
        <taxon>Ruminantia</taxon>
        <taxon>Pecora</taxon>
        <taxon>Cervidae</taxon>
        <taxon>Odocoileinae</taxon>
        <taxon>Rangifer</taxon>
    </lineage>
</organism>
<proteinExistence type="predicted"/>
<keyword evidence="3" id="KW-1185">Reference proteome</keyword>
<sequence length="127" mass="12741">MSPRMAARRARAPASRGSGCPQPLRRVLPQAACRPQVGAEGAAVPALGTPRAAVAGRSALATSVSPSLSFPEPQVDTSPGGHSEPVCRLETAVTCPSAGLGAGPRVDVTPGDPACTHVSPSLERGWG</sequence>
<gene>
    <name evidence="2" type="ORF">MRATA1EN1_LOCUS20461</name>
</gene>
<evidence type="ECO:0000313" key="3">
    <source>
        <dbReference type="Proteomes" id="UP001176941"/>
    </source>
</evidence>
<evidence type="ECO:0000313" key="2">
    <source>
        <dbReference type="EMBL" id="CAI9171499.1"/>
    </source>
</evidence>
<evidence type="ECO:0000256" key="1">
    <source>
        <dbReference type="SAM" id="MobiDB-lite"/>
    </source>
</evidence>
<dbReference type="EMBL" id="OX459966">
    <property type="protein sequence ID" value="CAI9171499.1"/>
    <property type="molecule type" value="Genomic_DNA"/>
</dbReference>
<dbReference type="Proteomes" id="UP001176941">
    <property type="component" value="Chromosome 30"/>
</dbReference>
<name>A0ABN8ZCJ5_RANTA</name>